<evidence type="ECO:0000313" key="1">
    <source>
        <dbReference type="EMBL" id="MBD2722284.1"/>
    </source>
</evidence>
<dbReference type="Pfam" id="PF12787">
    <property type="entry name" value="EcsC"/>
    <property type="match status" value="1"/>
</dbReference>
<accession>A0ABR8JQP4</accession>
<reference evidence="1 2" key="1">
    <citation type="submission" date="2020-09" db="EMBL/GenBank/DDBJ databases">
        <authorList>
            <person name="Kim M.K."/>
        </authorList>
    </citation>
    <scope>NUCLEOTIDE SEQUENCE [LARGE SCALE GENOMIC DNA]</scope>
    <source>
        <strain evidence="1 2">BT189</strain>
    </source>
</reference>
<dbReference type="PANTHER" id="PTHR41260:SF1">
    <property type="entry name" value="PROTEIN ECSC"/>
    <property type="match status" value="1"/>
</dbReference>
<dbReference type="EMBL" id="JACXAC010000003">
    <property type="protein sequence ID" value="MBD2722284.1"/>
    <property type="molecule type" value="Genomic_DNA"/>
</dbReference>
<dbReference type="InterPro" id="IPR024787">
    <property type="entry name" value="EcsC"/>
</dbReference>
<dbReference type="Proteomes" id="UP000606003">
    <property type="component" value="Unassembled WGS sequence"/>
</dbReference>
<name>A0ABR8JQP4_9BACT</name>
<comment type="caution">
    <text evidence="1">The sequence shown here is derived from an EMBL/GenBank/DDBJ whole genome shotgun (WGS) entry which is preliminary data.</text>
</comment>
<proteinExistence type="predicted"/>
<dbReference type="PANTHER" id="PTHR41260">
    <property type="entry name" value="PROTEIN ECSC"/>
    <property type="match status" value="1"/>
</dbReference>
<evidence type="ECO:0000313" key="2">
    <source>
        <dbReference type="Proteomes" id="UP000606003"/>
    </source>
</evidence>
<keyword evidence="2" id="KW-1185">Reference proteome</keyword>
<dbReference type="RefSeq" id="WP_190923686.1">
    <property type="nucleotide sequence ID" value="NZ_JACXAC010000003.1"/>
</dbReference>
<gene>
    <name evidence="1" type="ORF">IC234_09105</name>
</gene>
<protein>
    <submittedName>
        <fullName evidence="1">EcsC family protein</fullName>
    </submittedName>
</protein>
<organism evidence="1 2">
    <name type="scientific">Hymenobacter armeniacus</name>
    <dbReference type="NCBI Taxonomy" id="2771358"/>
    <lineage>
        <taxon>Bacteria</taxon>
        <taxon>Pseudomonadati</taxon>
        <taxon>Bacteroidota</taxon>
        <taxon>Cytophagia</taxon>
        <taxon>Cytophagales</taxon>
        <taxon>Hymenobacteraceae</taxon>
        <taxon>Hymenobacter</taxon>
    </lineage>
</organism>
<sequence length="256" mass="29282">MNPDEQQARIELRTWQLRMQRKPSFLNNFARRVQVRLNALLPEKVHQAITGAIKQMVRGVLFGSQHTTSRPLAEATFATREAEVRARIRDYRTMATAEGAVTGAGGFLLGLADFPLLIGLKIKLLFDIAALYGYDVKEFPERLYLLHIFQLAFSSQHTRNETYRRLATWDEYRHTLPADVHEFDWRTFQQEYRDYIDLAKMAQLVPVIGAAVGAVANYKLIEQLGDTAMNCYRLRHFATEDGTLLSPPTEISPQPV</sequence>